<dbReference type="InterPro" id="IPR039426">
    <property type="entry name" value="TonB-dep_rcpt-like"/>
</dbReference>
<keyword evidence="1" id="KW-1134">Transmembrane beta strand</keyword>
<keyword evidence="1" id="KW-0813">Transport</keyword>
<comment type="caution">
    <text evidence="4">The sequence shown here is derived from an EMBL/GenBank/DDBJ whole genome shotgun (WGS) entry which is preliminary data.</text>
</comment>
<comment type="similarity">
    <text evidence="1">Belongs to the TonB-dependent receptor family.</text>
</comment>
<accession>A0ABS9ILK2</accession>
<keyword evidence="2" id="KW-1133">Transmembrane helix</keyword>
<feature type="transmembrane region" description="Helical" evidence="2">
    <location>
        <begin position="256"/>
        <end position="275"/>
    </location>
</feature>
<dbReference type="InterPro" id="IPR008756">
    <property type="entry name" value="Peptidase_M56"/>
</dbReference>
<protein>
    <recommendedName>
        <fullName evidence="3">Peptidase M56 domain-containing protein</fullName>
    </recommendedName>
</protein>
<dbReference type="Gene3D" id="2.170.130.10">
    <property type="entry name" value="TonB-dependent receptor, plug domain"/>
    <property type="match status" value="1"/>
</dbReference>
<evidence type="ECO:0000259" key="3">
    <source>
        <dbReference type="Pfam" id="PF05569"/>
    </source>
</evidence>
<keyword evidence="1 2" id="KW-0812">Transmembrane</keyword>
<evidence type="ECO:0000256" key="2">
    <source>
        <dbReference type="SAM" id="Phobius"/>
    </source>
</evidence>
<evidence type="ECO:0000313" key="4">
    <source>
        <dbReference type="EMBL" id="MCF7561474.1"/>
    </source>
</evidence>
<feature type="transmembrane region" description="Helical" evidence="2">
    <location>
        <begin position="34"/>
        <end position="54"/>
    </location>
</feature>
<keyword evidence="1" id="KW-0998">Cell outer membrane</keyword>
<name>A0ABS9ILK2_9FLAO</name>
<dbReference type="InterPro" id="IPR037066">
    <property type="entry name" value="Plug_dom_sf"/>
</dbReference>
<dbReference type="PROSITE" id="PS52016">
    <property type="entry name" value="TONB_DEPENDENT_REC_3"/>
    <property type="match status" value="1"/>
</dbReference>
<dbReference type="CDD" id="cd07341">
    <property type="entry name" value="M56_BlaR1_MecR1_like"/>
    <property type="match status" value="1"/>
</dbReference>
<dbReference type="Proteomes" id="UP001200022">
    <property type="component" value="Unassembled WGS sequence"/>
</dbReference>
<keyword evidence="1 2" id="KW-0472">Membrane</keyword>
<comment type="subcellular location">
    <subcellularLocation>
        <location evidence="1">Cell outer membrane</location>
        <topology evidence="1">Multi-pass membrane protein</topology>
    </subcellularLocation>
</comment>
<dbReference type="EMBL" id="JAKKDV010000005">
    <property type="protein sequence ID" value="MCF7561474.1"/>
    <property type="molecule type" value="Genomic_DNA"/>
</dbReference>
<dbReference type="InterPro" id="IPR052173">
    <property type="entry name" value="Beta-lactam_resp_regulator"/>
</dbReference>
<feature type="transmembrane region" description="Helical" evidence="2">
    <location>
        <begin position="87"/>
        <end position="112"/>
    </location>
</feature>
<organism evidence="4 5">
    <name type="scientific">Flaviramulus multivorans</name>
    <dbReference type="NCBI Taxonomy" id="1304750"/>
    <lineage>
        <taxon>Bacteria</taxon>
        <taxon>Pseudomonadati</taxon>
        <taxon>Bacteroidota</taxon>
        <taxon>Flavobacteriia</taxon>
        <taxon>Flavobacteriales</taxon>
        <taxon>Flavobacteriaceae</taxon>
        <taxon>Flaviramulus</taxon>
    </lineage>
</organism>
<evidence type="ECO:0000313" key="5">
    <source>
        <dbReference type="Proteomes" id="UP001200022"/>
    </source>
</evidence>
<proteinExistence type="inferred from homology"/>
<feature type="domain" description="Peptidase M56" evidence="3">
    <location>
        <begin position="145"/>
        <end position="248"/>
    </location>
</feature>
<dbReference type="Pfam" id="PF05569">
    <property type="entry name" value="Peptidase_M56"/>
    <property type="match status" value="1"/>
</dbReference>
<sequence length="615" mass="70437">MEYLLKVSAVIAIFYFSYKLFLQRDTFFEQNRWFLLVGLIASFLVPFFVINEYIEYKPITINHYNFEDATHVETAKNSFNVFDYLPIIYILGVTFFTARFLIQISSLFLLIFNNKGYKNGAYTFIETKANVSPFSFFNWIVYNPNQFSESELQQIITHEKIHVQQYHSIDILLTQLACILLWFNPFIWFYNKDLKQNLEFLADHAAINFSNCKKAYQYTLLKTSLPNHQLALSNNFYNSLIKKRIVMLHKTKSKKINQIKFALVIPLLVIFLMSFNTKKVYVEKEIPIKEQLNTSNTFLNNDVLFTEKNVVENNHPKTNPKSKTKTVAPALEQTKSIAKGDKEMVLITKDFKDADFEKLKSKLKKEGFEAKFKGIKRNNDGEITAIKIEVSSKQSNVNYNIDSDDAIKPIKITYDKDGGNISIGNSSSKHIVHASGKGKAFFISDDDEVHEVHTEDIHFTTKGDKTKHIKIRKNKDVEIITGDEEEDNIFIIKKSGKGDNIFISDDEDNEVEINVESDGVSETEDIIVTKGKGGKAYKIKTIAKDKGDSKFIISTDGDKEPLYIIDGKEVKKDKLDDLNPDDIESINVLKGDAAIKKHGDKAKDGVVEIITKNKN</sequence>
<dbReference type="SUPFAM" id="SSF56935">
    <property type="entry name" value="Porins"/>
    <property type="match status" value="1"/>
</dbReference>
<dbReference type="RefSeq" id="WP_237232204.1">
    <property type="nucleotide sequence ID" value="NZ_JAKKDV010000005.1"/>
</dbReference>
<gene>
    <name evidence="4" type="ORF">L3X39_12575</name>
</gene>
<feature type="transmembrane region" description="Helical" evidence="2">
    <location>
        <begin position="6"/>
        <end position="22"/>
    </location>
</feature>
<dbReference type="PANTHER" id="PTHR34978">
    <property type="entry name" value="POSSIBLE SENSOR-TRANSDUCER PROTEIN BLAR"/>
    <property type="match status" value="1"/>
</dbReference>
<evidence type="ECO:0000256" key="1">
    <source>
        <dbReference type="PROSITE-ProRule" id="PRU01360"/>
    </source>
</evidence>
<dbReference type="PANTHER" id="PTHR34978:SF3">
    <property type="entry name" value="SLR0241 PROTEIN"/>
    <property type="match status" value="1"/>
</dbReference>
<keyword evidence="5" id="KW-1185">Reference proteome</keyword>
<reference evidence="4 5" key="1">
    <citation type="submission" date="2022-01" db="EMBL/GenBank/DDBJ databases">
        <title>Draft genome sequence of Sabulilitoribacter multivorans KCTC 32326.</title>
        <authorList>
            <person name="Oh J.-S."/>
        </authorList>
    </citation>
    <scope>NUCLEOTIDE SEQUENCE [LARGE SCALE GENOMIC DNA]</scope>
    <source>
        <strain evidence="4 5">M-M16</strain>
    </source>
</reference>